<evidence type="ECO:0000313" key="3">
    <source>
        <dbReference type="Proteomes" id="UP001488838"/>
    </source>
</evidence>
<dbReference type="PANTHER" id="PTHR47117:SF1">
    <property type="entry name" value="STAR-RELATED LIPID TRANSFER PROTEIN 9"/>
    <property type="match status" value="1"/>
</dbReference>
<name>A0AAW0I811_MYOGA</name>
<protein>
    <submittedName>
        <fullName evidence="2">Uncharacterized protein</fullName>
    </submittedName>
</protein>
<evidence type="ECO:0000256" key="1">
    <source>
        <dbReference type="SAM" id="MobiDB-lite"/>
    </source>
</evidence>
<sequence>MLPPDRCAGLGLWRRDGECAGGREGPASQQAVNSRQERSGDTREKVVAFGFDYCYWSVNPEDPQYASQEVVMSFSLHSPIYKCLL</sequence>
<dbReference type="Proteomes" id="UP001488838">
    <property type="component" value="Unassembled WGS sequence"/>
</dbReference>
<gene>
    <name evidence="2" type="ORF">U0070_010387</name>
</gene>
<proteinExistence type="predicted"/>
<comment type="caution">
    <text evidence="2">The sequence shown here is derived from an EMBL/GenBank/DDBJ whole genome shotgun (WGS) entry which is preliminary data.</text>
</comment>
<organism evidence="2 3">
    <name type="scientific">Myodes glareolus</name>
    <name type="common">Bank vole</name>
    <name type="synonym">Clethrionomys glareolus</name>
    <dbReference type="NCBI Taxonomy" id="447135"/>
    <lineage>
        <taxon>Eukaryota</taxon>
        <taxon>Metazoa</taxon>
        <taxon>Chordata</taxon>
        <taxon>Craniata</taxon>
        <taxon>Vertebrata</taxon>
        <taxon>Euteleostomi</taxon>
        <taxon>Mammalia</taxon>
        <taxon>Eutheria</taxon>
        <taxon>Euarchontoglires</taxon>
        <taxon>Glires</taxon>
        <taxon>Rodentia</taxon>
        <taxon>Myomorpha</taxon>
        <taxon>Muroidea</taxon>
        <taxon>Cricetidae</taxon>
        <taxon>Arvicolinae</taxon>
        <taxon>Myodes</taxon>
    </lineage>
</organism>
<dbReference type="EMBL" id="JBBHLL010000201">
    <property type="protein sequence ID" value="KAK7810223.1"/>
    <property type="molecule type" value="Genomic_DNA"/>
</dbReference>
<evidence type="ECO:0000313" key="2">
    <source>
        <dbReference type="EMBL" id="KAK7810223.1"/>
    </source>
</evidence>
<dbReference type="AlphaFoldDB" id="A0AAW0I811"/>
<keyword evidence="3" id="KW-1185">Reference proteome</keyword>
<accession>A0AAW0I811</accession>
<dbReference type="PANTHER" id="PTHR47117">
    <property type="entry name" value="STAR-RELATED LIPID TRANSFER PROTEIN 9"/>
    <property type="match status" value="1"/>
</dbReference>
<reference evidence="2 3" key="1">
    <citation type="journal article" date="2023" name="bioRxiv">
        <title>Conserved and derived expression patterns and positive selection on dental genes reveal complex evolutionary context of ever-growing rodent molars.</title>
        <authorList>
            <person name="Calamari Z.T."/>
            <person name="Song A."/>
            <person name="Cohen E."/>
            <person name="Akter M."/>
            <person name="Roy R.D."/>
            <person name="Hallikas O."/>
            <person name="Christensen M.M."/>
            <person name="Li P."/>
            <person name="Marangoni P."/>
            <person name="Jernvall J."/>
            <person name="Klein O.D."/>
        </authorList>
    </citation>
    <scope>NUCLEOTIDE SEQUENCE [LARGE SCALE GENOMIC DNA]</scope>
    <source>
        <strain evidence="2">V071</strain>
    </source>
</reference>
<feature type="region of interest" description="Disordered" evidence="1">
    <location>
        <begin position="19"/>
        <end position="39"/>
    </location>
</feature>